<dbReference type="Gene3D" id="1.25.10.10">
    <property type="entry name" value="Leucine-rich Repeat Variant"/>
    <property type="match status" value="1"/>
</dbReference>
<dbReference type="EMBL" id="CAMXCT030002957">
    <property type="protein sequence ID" value="CAL4788849.1"/>
    <property type="molecule type" value="Genomic_DNA"/>
</dbReference>
<dbReference type="SUPFAM" id="SSF48371">
    <property type="entry name" value="ARM repeat"/>
    <property type="match status" value="1"/>
</dbReference>
<protein>
    <submittedName>
        <fullName evidence="3">2-deoxy-scyllo-inosose synthase</fullName>
    </submittedName>
</protein>
<feature type="compositionally biased region" description="Low complexity" evidence="1">
    <location>
        <begin position="435"/>
        <end position="454"/>
    </location>
</feature>
<accession>A0A9P1CZL2</accession>
<comment type="caution">
    <text evidence="2">The sequence shown here is derived from an EMBL/GenBank/DDBJ whole genome shotgun (WGS) entry which is preliminary data.</text>
</comment>
<reference evidence="2" key="1">
    <citation type="submission" date="2022-10" db="EMBL/GenBank/DDBJ databases">
        <authorList>
            <person name="Chen Y."/>
            <person name="Dougan E. K."/>
            <person name="Chan C."/>
            <person name="Rhodes N."/>
            <person name="Thang M."/>
        </authorList>
    </citation>
    <scope>NUCLEOTIDE SEQUENCE</scope>
</reference>
<evidence type="ECO:0000256" key="1">
    <source>
        <dbReference type="SAM" id="MobiDB-lite"/>
    </source>
</evidence>
<dbReference type="EMBL" id="CAMXCT020002957">
    <property type="protein sequence ID" value="CAL1154912.1"/>
    <property type="molecule type" value="Genomic_DNA"/>
</dbReference>
<dbReference type="EMBL" id="CAMXCT010002957">
    <property type="protein sequence ID" value="CAI4001537.1"/>
    <property type="molecule type" value="Genomic_DNA"/>
</dbReference>
<gene>
    <name evidence="2" type="ORF">C1SCF055_LOCUS27576</name>
</gene>
<feature type="region of interest" description="Disordered" evidence="1">
    <location>
        <begin position="1"/>
        <end position="73"/>
    </location>
</feature>
<evidence type="ECO:0000313" key="2">
    <source>
        <dbReference type="EMBL" id="CAI4001537.1"/>
    </source>
</evidence>
<feature type="region of interest" description="Disordered" evidence="1">
    <location>
        <begin position="255"/>
        <end position="276"/>
    </location>
</feature>
<dbReference type="Proteomes" id="UP001152797">
    <property type="component" value="Unassembled WGS sequence"/>
</dbReference>
<evidence type="ECO:0000313" key="4">
    <source>
        <dbReference type="Proteomes" id="UP001152797"/>
    </source>
</evidence>
<organism evidence="2">
    <name type="scientific">Cladocopium goreaui</name>
    <dbReference type="NCBI Taxonomy" id="2562237"/>
    <lineage>
        <taxon>Eukaryota</taxon>
        <taxon>Sar</taxon>
        <taxon>Alveolata</taxon>
        <taxon>Dinophyceae</taxon>
        <taxon>Suessiales</taxon>
        <taxon>Symbiodiniaceae</taxon>
        <taxon>Cladocopium</taxon>
    </lineage>
</organism>
<dbReference type="AlphaFoldDB" id="A0A9P1CZL2"/>
<dbReference type="InterPro" id="IPR016024">
    <property type="entry name" value="ARM-type_fold"/>
</dbReference>
<reference evidence="3 4" key="2">
    <citation type="submission" date="2024-05" db="EMBL/GenBank/DDBJ databases">
        <authorList>
            <person name="Chen Y."/>
            <person name="Shah S."/>
            <person name="Dougan E. K."/>
            <person name="Thang M."/>
            <person name="Chan C."/>
        </authorList>
    </citation>
    <scope>NUCLEOTIDE SEQUENCE [LARGE SCALE GENOMIC DNA]</scope>
</reference>
<dbReference type="InterPro" id="IPR011989">
    <property type="entry name" value="ARM-like"/>
</dbReference>
<name>A0A9P1CZL2_9DINO</name>
<dbReference type="OrthoDB" id="449589at2759"/>
<proteinExistence type="predicted"/>
<evidence type="ECO:0000313" key="3">
    <source>
        <dbReference type="EMBL" id="CAL4788849.1"/>
    </source>
</evidence>
<keyword evidence="4" id="KW-1185">Reference proteome</keyword>
<sequence length="514" mass="56868">MDFDFSEEFGPASETPLQKLRQQWSNRRPSRLHGSPASPRPQELFPSPRQGQSSSPSPGSPSSALATPNEDAFVSTKASLRRREYEKLEMWISSGGAVEDFAPWFREMLADQDDDCLVSALRAVAAHYRRAAQQQALGEEDSGVPVPLCWLAPLAERLMSCASGLVAHEASELVAACLACTERSSAPHQATFFQRFATLSRGKVHLLAACQAVLQPEDWQEMLRLVRQSAREELPKDTWRRLPEELKNLAKELEPTAASPLPVRPTEDSAGAEAWSDTPKTWRQRVRCLEHLAERGDVRNLWPQLVLQVEDDHPAVSAAALHCLACRAPQMTPPAEHLLCRLAQALRQRLREPRCHMRRAALEFLRSMQGAAQCLLLAQTFGVSKERARKAALGMKRDDVSDDPLETLMIEAFGATKCQGAPGTPSPDRTRRFWSASPQKATPPSTAATTPGTTGRMKLTNLTPETEETPSPKALEPELRGCPEVLFAARKINEFLSPSARQWSAAIRVDLAEL</sequence>
<feature type="region of interest" description="Disordered" evidence="1">
    <location>
        <begin position="417"/>
        <end position="477"/>
    </location>
</feature>
<feature type="compositionally biased region" description="Low complexity" evidence="1">
    <location>
        <begin position="46"/>
        <end position="63"/>
    </location>
</feature>